<keyword evidence="3" id="KW-1185">Reference proteome</keyword>
<reference evidence="2" key="1">
    <citation type="submission" date="2023-04" db="EMBL/GenBank/DDBJ databases">
        <title>Phytophthora fragariaefolia NBRC 109709.</title>
        <authorList>
            <person name="Ichikawa N."/>
            <person name="Sato H."/>
            <person name="Tonouchi N."/>
        </authorList>
    </citation>
    <scope>NUCLEOTIDE SEQUENCE</scope>
    <source>
        <strain evidence="2">NBRC 109709</strain>
    </source>
</reference>
<name>A0A9W7D1A0_9STRA</name>
<evidence type="ECO:0000313" key="2">
    <source>
        <dbReference type="EMBL" id="GMF46844.1"/>
    </source>
</evidence>
<sequence>MHTIQSVMTVQALVPPSELDSADPDRGAIAPPDDPDNHVEEDESEPDAEPELLCAEVESELDKMSELESLVDESEDTDTELDDEVLEVEDETLVLADEAVAESALDEATTDDEADVVELLAAETPDIANAATSRSWITFMSTGELENELAE</sequence>
<evidence type="ECO:0000256" key="1">
    <source>
        <dbReference type="SAM" id="MobiDB-lite"/>
    </source>
</evidence>
<feature type="region of interest" description="Disordered" evidence="1">
    <location>
        <begin position="1"/>
        <end position="50"/>
    </location>
</feature>
<evidence type="ECO:0000313" key="3">
    <source>
        <dbReference type="Proteomes" id="UP001165121"/>
    </source>
</evidence>
<protein>
    <submittedName>
        <fullName evidence="2">Unnamed protein product</fullName>
    </submittedName>
</protein>
<dbReference type="AlphaFoldDB" id="A0A9W7D1A0"/>
<feature type="compositionally biased region" description="Acidic residues" evidence="1">
    <location>
        <begin position="39"/>
        <end position="50"/>
    </location>
</feature>
<organism evidence="2 3">
    <name type="scientific">Phytophthora fragariaefolia</name>
    <dbReference type="NCBI Taxonomy" id="1490495"/>
    <lineage>
        <taxon>Eukaryota</taxon>
        <taxon>Sar</taxon>
        <taxon>Stramenopiles</taxon>
        <taxon>Oomycota</taxon>
        <taxon>Peronosporomycetes</taxon>
        <taxon>Peronosporales</taxon>
        <taxon>Peronosporaceae</taxon>
        <taxon>Phytophthora</taxon>
    </lineage>
</organism>
<dbReference type="Proteomes" id="UP001165121">
    <property type="component" value="Unassembled WGS sequence"/>
</dbReference>
<proteinExistence type="predicted"/>
<gene>
    <name evidence="2" type="ORF">Pfra01_001741200</name>
</gene>
<comment type="caution">
    <text evidence="2">The sequence shown here is derived from an EMBL/GenBank/DDBJ whole genome shotgun (WGS) entry which is preliminary data.</text>
</comment>
<accession>A0A9W7D1A0</accession>
<dbReference type="EMBL" id="BSXT01002050">
    <property type="protein sequence ID" value="GMF46844.1"/>
    <property type="molecule type" value="Genomic_DNA"/>
</dbReference>